<comment type="caution">
    <text evidence="2">The sequence shown here is derived from an EMBL/GenBank/DDBJ whole genome shotgun (WGS) entry which is preliminary data.</text>
</comment>
<sequence>MVRERQVKINHWLRQLDCMDLRYAKKEKESMLHNIRVSVHNSGGNINQRNSIISEVILSGFTRGCNDGIGPGGGTGMVAGFMDFGSDGENNPIHSDNGKKRQ</sequence>
<gene>
    <name evidence="2" type="ORF">PVK06_027125</name>
</gene>
<keyword evidence="3" id="KW-1185">Reference proteome</keyword>
<accession>A0ABR0NZK6</accession>
<protein>
    <submittedName>
        <fullName evidence="2">Uncharacterized protein</fullName>
    </submittedName>
</protein>
<evidence type="ECO:0000313" key="3">
    <source>
        <dbReference type="Proteomes" id="UP001358586"/>
    </source>
</evidence>
<evidence type="ECO:0000313" key="2">
    <source>
        <dbReference type="EMBL" id="KAK5811757.1"/>
    </source>
</evidence>
<name>A0ABR0NZK6_GOSAR</name>
<proteinExistence type="predicted"/>
<reference evidence="2 3" key="1">
    <citation type="submission" date="2023-03" db="EMBL/GenBank/DDBJ databases">
        <title>WGS of Gossypium arboreum.</title>
        <authorList>
            <person name="Yu D."/>
        </authorList>
    </citation>
    <scope>NUCLEOTIDE SEQUENCE [LARGE SCALE GENOMIC DNA]</scope>
    <source>
        <tissue evidence="2">Leaf</tissue>
    </source>
</reference>
<dbReference type="Proteomes" id="UP001358586">
    <property type="component" value="Chromosome 8"/>
</dbReference>
<feature type="region of interest" description="Disordered" evidence="1">
    <location>
        <begin position="80"/>
        <end position="102"/>
    </location>
</feature>
<dbReference type="EMBL" id="JARKNE010000008">
    <property type="protein sequence ID" value="KAK5811757.1"/>
    <property type="molecule type" value="Genomic_DNA"/>
</dbReference>
<organism evidence="2 3">
    <name type="scientific">Gossypium arboreum</name>
    <name type="common">Tree cotton</name>
    <name type="synonym">Gossypium nanking</name>
    <dbReference type="NCBI Taxonomy" id="29729"/>
    <lineage>
        <taxon>Eukaryota</taxon>
        <taxon>Viridiplantae</taxon>
        <taxon>Streptophyta</taxon>
        <taxon>Embryophyta</taxon>
        <taxon>Tracheophyta</taxon>
        <taxon>Spermatophyta</taxon>
        <taxon>Magnoliopsida</taxon>
        <taxon>eudicotyledons</taxon>
        <taxon>Gunneridae</taxon>
        <taxon>Pentapetalae</taxon>
        <taxon>rosids</taxon>
        <taxon>malvids</taxon>
        <taxon>Malvales</taxon>
        <taxon>Malvaceae</taxon>
        <taxon>Malvoideae</taxon>
        <taxon>Gossypium</taxon>
    </lineage>
</organism>
<evidence type="ECO:0000256" key="1">
    <source>
        <dbReference type="SAM" id="MobiDB-lite"/>
    </source>
</evidence>